<dbReference type="GO" id="GO:0008757">
    <property type="term" value="F:S-adenosylmethionine-dependent methyltransferase activity"/>
    <property type="evidence" value="ECO:0007669"/>
    <property type="project" value="InterPro"/>
</dbReference>
<dbReference type="PANTHER" id="PTHR32183">
    <property type="match status" value="1"/>
</dbReference>
<keyword evidence="1" id="KW-0597">Phosphoprotein</keyword>
<evidence type="ECO:0000256" key="1">
    <source>
        <dbReference type="ARBA" id="ARBA00022553"/>
    </source>
</evidence>
<name>E0XRC7_9SPHI</name>
<evidence type="ECO:0000313" key="5">
    <source>
        <dbReference type="EMBL" id="ADI16968.1"/>
    </source>
</evidence>
<dbReference type="InterPro" id="IPR029063">
    <property type="entry name" value="SAM-dependent_MTases_sf"/>
</dbReference>
<keyword evidence="2" id="KW-0489">Methyltransferase</keyword>
<evidence type="ECO:0008006" key="6">
    <source>
        <dbReference type="Google" id="ProtNLM"/>
    </source>
</evidence>
<dbReference type="GO" id="GO:0032259">
    <property type="term" value="P:methylation"/>
    <property type="evidence" value="ECO:0007669"/>
    <property type="project" value="UniProtKB-KW"/>
</dbReference>
<dbReference type="EMBL" id="GU474851">
    <property type="protein sequence ID" value="ADI16968.1"/>
    <property type="molecule type" value="Genomic_DNA"/>
</dbReference>
<dbReference type="Pfam" id="PF05724">
    <property type="entry name" value="TPMT"/>
    <property type="match status" value="1"/>
</dbReference>
<dbReference type="InterPro" id="IPR008854">
    <property type="entry name" value="TPMT"/>
</dbReference>
<proteinExistence type="predicted"/>
<dbReference type="SUPFAM" id="SSF53335">
    <property type="entry name" value="S-adenosyl-L-methionine-dependent methyltransferases"/>
    <property type="match status" value="1"/>
</dbReference>
<organism evidence="5">
    <name type="scientific">uncultured Sphingobacteriales bacterium HF0010_19H17</name>
    <dbReference type="NCBI Taxonomy" id="710990"/>
    <lineage>
        <taxon>Bacteria</taxon>
        <taxon>Pseudomonadati</taxon>
        <taxon>Bacteroidota</taxon>
        <taxon>Sphingobacteriia</taxon>
        <taxon>Sphingobacteriales</taxon>
        <taxon>environmental samples</taxon>
    </lineage>
</organism>
<accession>E0XRC7</accession>
<dbReference type="Gene3D" id="3.40.50.150">
    <property type="entry name" value="Vaccinia Virus protein VP39"/>
    <property type="match status" value="1"/>
</dbReference>
<dbReference type="PANTHER" id="PTHR32183:SF11">
    <property type="entry name" value="THIOL METHYLTRANSFERASE 2-RELATED"/>
    <property type="match status" value="1"/>
</dbReference>
<reference evidence="5" key="1">
    <citation type="journal article" date="2011" name="Environ. Microbiol.">
        <title>Time-series analyses of Monterey Bay coastal microbial picoplankton using a 'genome proxy' microarray.</title>
        <authorList>
            <person name="Rich V.I."/>
            <person name="Pham V.D."/>
            <person name="Eppley J."/>
            <person name="Shi Y."/>
            <person name="DeLong E.F."/>
        </authorList>
    </citation>
    <scope>NUCLEOTIDE SEQUENCE</scope>
</reference>
<evidence type="ECO:0000256" key="3">
    <source>
        <dbReference type="ARBA" id="ARBA00022679"/>
    </source>
</evidence>
<evidence type="ECO:0000256" key="2">
    <source>
        <dbReference type="ARBA" id="ARBA00022603"/>
    </source>
</evidence>
<evidence type="ECO:0000256" key="4">
    <source>
        <dbReference type="ARBA" id="ARBA00022691"/>
    </source>
</evidence>
<keyword evidence="4" id="KW-0949">S-adenosyl-L-methionine</keyword>
<sequence>MKLIKDLWNERYENLDTAWDIGHISTPLKEYFKQLENKNIKILIPGCGNAYEAEYLYELGFKQVYLIDWAEKALNNFQKRNPKFPKSQLICDDFFKHQGQYELIIEQTFFCAIPPDLREDYLIQMKKLLAKNGKLVGLLFNDKLCNNRPPFGGKKSAYIPLFSKHFNQVSMEKAYNSIPSRIDRELFIKIENK</sequence>
<protein>
    <recommendedName>
        <fullName evidence="6">Thiopurine S-methyltransferase</fullName>
    </recommendedName>
</protein>
<dbReference type="PROSITE" id="PS51585">
    <property type="entry name" value="SAM_MT_TPMT"/>
    <property type="match status" value="1"/>
</dbReference>
<keyword evidence="3" id="KW-0808">Transferase</keyword>
<dbReference type="AlphaFoldDB" id="E0XRC7"/>
<dbReference type="CDD" id="cd02440">
    <property type="entry name" value="AdoMet_MTases"/>
    <property type="match status" value="1"/>
</dbReference>